<dbReference type="InterPro" id="IPR053178">
    <property type="entry name" value="Osmoadaptation_assoc"/>
</dbReference>
<protein>
    <submittedName>
        <fullName evidence="2">Uncharacterized protein</fullName>
    </submittedName>
</protein>
<keyword evidence="3" id="KW-1185">Reference proteome</keyword>
<dbReference type="PANTHER" id="PTHR38111:SF6">
    <property type="entry name" value="FINGER DOMAIN PROTEIN, PUTATIVE (AFU_ORTHOLOGUE AFUA_8G01940)-RELATED"/>
    <property type="match status" value="1"/>
</dbReference>
<dbReference type="InterPro" id="IPR021858">
    <property type="entry name" value="Fun_TF"/>
</dbReference>
<feature type="compositionally biased region" description="Basic residues" evidence="1">
    <location>
        <begin position="25"/>
        <end position="47"/>
    </location>
</feature>
<dbReference type="Proteomes" id="UP000799302">
    <property type="component" value="Unassembled WGS sequence"/>
</dbReference>
<proteinExistence type="predicted"/>
<accession>A0A6A6TWU1</accession>
<sequence length="503" mass="57267">MKDANAYQLHWIDTTSSDGPFDRSKVRRQTMQKVALRRKNQPKKPHPNSRQVPIFIHVDQDNESQEHHKDEQTHPELEIIDADGYLQSDDTIIAGLTDLHCLSRITYLPVDITYPSMPRRCKVDISDLSLLASIDVGRYTGEKLLRNPQNLVFFLGGKNWSFCRFIPFFYSRSTLVQHATDCVLARVRSFLSPGEEWESLAISSYSKALCILQEAINSASQPPSADVLCATQILGLYELLNPIRKGAWSKHAAGAASIIRLRGPDSYGSEFEKSLLMSHVGPMITEAILNNEKLFLDDPIWRTVLLSVVTDNPLEPERSTMVNAIVSILIAVPGLFKDITHAICNDDQQPLTTTLELVSRARKSKAALRQWYRTYFGLYVHPTNVHSVNDNTFKLMVLYYICTIYVNRLSTCIFWTDEADIEELEEETQRCAKFIVTISKEEAYQKLPSSLLLAQKVPIAEAAVRSADEWRGDWSFEEGSSRLFKVSRKTFSHWCELFGRRTV</sequence>
<evidence type="ECO:0000313" key="3">
    <source>
        <dbReference type="Proteomes" id="UP000799302"/>
    </source>
</evidence>
<dbReference type="OrthoDB" id="5126878at2759"/>
<dbReference type="EMBL" id="MU004244">
    <property type="protein sequence ID" value="KAF2663801.1"/>
    <property type="molecule type" value="Genomic_DNA"/>
</dbReference>
<evidence type="ECO:0000313" key="2">
    <source>
        <dbReference type="EMBL" id="KAF2663801.1"/>
    </source>
</evidence>
<dbReference type="PANTHER" id="PTHR38111">
    <property type="entry name" value="ZN(2)-C6 FUNGAL-TYPE DOMAIN-CONTAINING PROTEIN-RELATED"/>
    <property type="match status" value="1"/>
</dbReference>
<dbReference type="AlphaFoldDB" id="A0A6A6TWU1"/>
<gene>
    <name evidence="2" type="ORF">BT63DRAFT_430066</name>
</gene>
<feature type="region of interest" description="Disordered" evidence="1">
    <location>
        <begin position="15"/>
        <end position="52"/>
    </location>
</feature>
<name>A0A6A6TWU1_9PEZI</name>
<evidence type="ECO:0000256" key="1">
    <source>
        <dbReference type="SAM" id="MobiDB-lite"/>
    </source>
</evidence>
<organism evidence="2 3">
    <name type="scientific">Microthyrium microscopicum</name>
    <dbReference type="NCBI Taxonomy" id="703497"/>
    <lineage>
        <taxon>Eukaryota</taxon>
        <taxon>Fungi</taxon>
        <taxon>Dikarya</taxon>
        <taxon>Ascomycota</taxon>
        <taxon>Pezizomycotina</taxon>
        <taxon>Dothideomycetes</taxon>
        <taxon>Dothideomycetes incertae sedis</taxon>
        <taxon>Microthyriales</taxon>
        <taxon>Microthyriaceae</taxon>
        <taxon>Microthyrium</taxon>
    </lineage>
</organism>
<reference evidence="2" key="1">
    <citation type="journal article" date="2020" name="Stud. Mycol.">
        <title>101 Dothideomycetes genomes: a test case for predicting lifestyles and emergence of pathogens.</title>
        <authorList>
            <person name="Haridas S."/>
            <person name="Albert R."/>
            <person name="Binder M."/>
            <person name="Bloem J."/>
            <person name="Labutti K."/>
            <person name="Salamov A."/>
            <person name="Andreopoulos B."/>
            <person name="Baker S."/>
            <person name="Barry K."/>
            <person name="Bills G."/>
            <person name="Bluhm B."/>
            <person name="Cannon C."/>
            <person name="Castanera R."/>
            <person name="Culley D."/>
            <person name="Daum C."/>
            <person name="Ezra D."/>
            <person name="Gonzalez J."/>
            <person name="Henrissat B."/>
            <person name="Kuo A."/>
            <person name="Liang C."/>
            <person name="Lipzen A."/>
            <person name="Lutzoni F."/>
            <person name="Magnuson J."/>
            <person name="Mondo S."/>
            <person name="Nolan M."/>
            <person name="Ohm R."/>
            <person name="Pangilinan J."/>
            <person name="Park H.-J."/>
            <person name="Ramirez L."/>
            <person name="Alfaro M."/>
            <person name="Sun H."/>
            <person name="Tritt A."/>
            <person name="Yoshinaga Y."/>
            <person name="Zwiers L.-H."/>
            <person name="Turgeon B."/>
            <person name="Goodwin S."/>
            <person name="Spatafora J."/>
            <person name="Crous P."/>
            <person name="Grigoriev I."/>
        </authorList>
    </citation>
    <scope>NUCLEOTIDE SEQUENCE</scope>
    <source>
        <strain evidence="2">CBS 115976</strain>
    </source>
</reference>
<dbReference type="Pfam" id="PF11951">
    <property type="entry name" value="Fungal_trans_2"/>
    <property type="match status" value="1"/>
</dbReference>